<name>A0A1M5TAX3_9RHOB</name>
<dbReference type="STRING" id="996342.SAMN05443551_2152"/>
<dbReference type="PROSITE" id="PS51782">
    <property type="entry name" value="LYSM"/>
    <property type="match status" value="1"/>
</dbReference>
<feature type="domain" description="LysM" evidence="1">
    <location>
        <begin position="150"/>
        <end position="199"/>
    </location>
</feature>
<proteinExistence type="predicted"/>
<protein>
    <recommendedName>
        <fullName evidence="1">LysM domain-containing protein</fullName>
    </recommendedName>
</protein>
<dbReference type="AlphaFoldDB" id="A0A1M5TAX3"/>
<evidence type="ECO:0000313" key="3">
    <source>
        <dbReference type="Proteomes" id="UP000184221"/>
    </source>
</evidence>
<evidence type="ECO:0000259" key="1">
    <source>
        <dbReference type="PROSITE" id="PS51782"/>
    </source>
</evidence>
<dbReference type="CDD" id="cd00118">
    <property type="entry name" value="LysM"/>
    <property type="match status" value="1"/>
</dbReference>
<reference evidence="2 3" key="1">
    <citation type="submission" date="2016-11" db="EMBL/GenBank/DDBJ databases">
        <authorList>
            <person name="Jaros S."/>
            <person name="Januszkiewicz K."/>
            <person name="Wedrychowicz H."/>
        </authorList>
    </citation>
    <scope>NUCLEOTIDE SEQUENCE [LARGE SCALE GENOMIC DNA]</scope>
    <source>
        <strain evidence="2 3">DSM 29431</strain>
    </source>
</reference>
<dbReference type="RefSeq" id="WP_072777537.1">
    <property type="nucleotide sequence ID" value="NZ_FQXC01000003.1"/>
</dbReference>
<dbReference type="Gene3D" id="3.10.350.10">
    <property type="entry name" value="LysM domain"/>
    <property type="match status" value="1"/>
</dbReference>
<dbReference type="OrthoDB" id="370541at2"/>
<gene>
    <name evidence="2" type="ORF">SAMN05443551_2152</name>
</gene>
<dbReference type="SMART" id="SM00257">
    <property type="entry name" value="LysM"/>
    <property type="match status" value="1"/>
</dbReference>
<dbReference type="InterPro" id="IPR036779">
    <property type="entry name" value="LysM_dom_sf"/>
</dbReference>
<dbReference type="InterPro" id="IPR018392">
    <property type="entry name" value="LysM"/>
</dbReference>
<evidence type="ECO:0000313" key="2">
    <source>
        <dbReference type="EMBL" id="SHH47851.1"/>
    </source>
</evidence>
<dbReference type="SUPFAM" id="SSF54106">
    <property type="entry name" value="LysM domain"/>
    <property type="match status" value="1"/>
</dbReference>
<accession>A0A1M5TAX3</accession>
<organism evidence="2 3">
    <name type="scientific">Marivita hallyeonensis</name>
    <dbReference type="NCBI Taxonomy" id="996342"/>
    <lineage>
        <taxon>Bacteria</taxon>
        <taxon>Pseudomonadati</taxon>
        <taxon>Pseudomonadota</taxon>
        <taxon>Alphaproteobacteria</taxon>
        <taxon>Rhodobacterales</taxon>
        <taxon>Roseobacteraceae</taxon>
        <taxon>Marivita</taxon>
    </lineage>
</organism>
<sequence length="202" mass="20954">MQRTTGLIRMGLMGAAFIALTIVLIVFQPGSPRKAAVTPVPESSVTRVAPAMDNLAAPSMEDVGQKPPAIATDPVRAGDGSGVAIVHAEPSSVRDLTFGAISNLKSATTGEAPAPGEPGSFLHSVVQRSLTATASTPTGETVAPRQFRTASYFVRPGDTLISIAQEVYGNPEMASALFETNTDILPDPDMLRAGMVLSLPDP</sequence>
<dbReference type="EMBL" id="FQXC01000003">
    <property type="protein sequence ID" value="SHH47851.1"/>
    <property type="molecule type" value="Genomic_DNA"/>
</dbReference>
<keyword evidence="3" id="KW-1185">Reference proteome</keyword>
<dbReference type="Proteomes" id="UP000184221">
    <property type="component" value="Unassembled WGS sequence"/>
</dbReference>